<dbReference type="AlphaFoldDB" id="A0A1W1V9D6"/>
<proteinExistence type="predicted"/>
<name>A0A1W1V9D6_9PAST</name>
<sequence>MKYQIEHLKRYIDIKDYSKNYVINSARINNDYDLYFLLNYINQKSKFPIYPEFSFNKSIKAIINDPDAPLLIIFQGFYEQYISPYYESDPELLNINRLNNTGLDFSFGGYIKMNRNFNYICVKDNYQSWYTINFDLYLSHIAKIILSINPSSIFTLGASAGGFASILFGHYLKANKAIAYSPQTVGFYHFMSKYRQMLNLKYGLSQIPFTDLKFLQLYNKGFNCKVDISLCDYNKVDKENLYRLDTSSGFSINKHAGKEHNIFAVVDKIQEFERITTLILSKNIK</sequence>
<dbReference type="EMBL" id="FWWV01000067">
    <property type="protein sequence ID" value="SMB89820.1"/>
    <property type="molecule type" value="Genomic_DNA"/>
</dbReference>
<evidence type="ECO:0000313" key="2">
    <source>
        <dbReference type="Proteomes" id="UP000192408"/>
    </source>
</evidence>
<evidence type="ECO:0000313" key="1">
    <source>
        <dbReference type="EMBL" id="SMB89820.1"/>
    </source>
</evidence>
<dbReference type="Proteomes" id="UP000192408">
    <property type="component" value="Unassembled WGS sequence"/>
</dbReference>
<protein>
    <submittedName>
        <fullName evidence="1">Uncharacterized protein</fullName>
    </submittedName>
</protein>
<reference evidence="2" key="1">
    <citation type="submission" date="2017-04" db="EMBL/GenBank/DDBJ databases">
        <authorList>
            <person name="Varghese N."/>
            <person name="Submissions S."/>
        </authorList>
    </citation>
    <scope>NUCLEOTIDE SEQUENCE [LARGE SCALE GENOMIC DNA]</scope>
    <source>
        <strain evidence="2">DSM 23072</strain>
    </source>
</reference>
<gene>
    <name evidence="1" type="ORF">SAMN05660772_01416</name>
</gene>
<dbReference type="InterPro" id="IPR029058">
    <property type="entry name" value="AB_hydrolase_fold"/>
</dbReference>
<accession>A0A1W1V9D6</accession>
<keyword evidence="2" id="KW-1185">Reference proteome</keyword>
<dbReference type="STRING" id="1122938.SAMN05660772_01416"/>
<organism evidence="1 2">
    <name type="scientific">Pasteurella testudinis DSM 23072</name>
    <dbReference type="NCBI Taxonomy" id="1122938"/>
    <lineage>
        <taxon>Bacteria</taxon>
        <taxon>Pseudomonadati</taxon>
        <taxon>Pseudomonadota</taxon>
        <taxon>Gammaproteobacteria</taxon>
        <taxon>Pasteurellales</taxon>
        <taxon>Pasteurellaceae</taxon>
        <taxon>Pasteurella</taxon>
    </lineage>
</organism>
<dbReference type="SUPFAM" id="SSF53474">
    <property type="entry name" value="alpha/beta-Hydrolases"/>
    <property type="match status" value="1"/>
</dbReference>
<dbReference type="RefSeq" id="WP_084258039.1">
    <property type="nucleotide sequence ID" value="NZ_FWWV01000067.1"/>
</dbReference>